<keyword evidence="2" id="KW-1185">Reference proteome</keyword>
<dbReference type="STRING" id="2045.KR76_25760"/>
<dbReference type="EMBL" id="CP009896">
    <property type="protein sequence ID" value="AJR18813.1"/>
    <property type="molecule type" value="Genomic_DNA"/>
</dbReference>
<gene>
    <name evidence="1" type="ORF">KR76_25760</name>
</gene>
<organism evidence="1 2">
    <name type="scientific">Nocardioides simplex</name>
    <name type="common">Arthrobacter simplex</name>
    <dbReference type="NCBI Taxonomy" id="2045"/>
    <lineage>
        <taxon>Bacteria</taxon>
        <taxon>Bacillati</taxon>
        <taxon>Actinomycetota</taxon>
        <taxon>Actinomycetes</taxon>
        <taxon>Propionibacteriales</taxon>
        <taxon>Nocardioidaceae</taxon>
        <taxon>Pimelobacter</taxon>
    </lineage>
</organism>
<evidence type="ECO:0000313" key="2">
    <source>
        <dbReference type="Proteomes" id="UP000030300"/>
    </source>
</evidence>
<sequence length="50" mass="5770">MPQMIDLYRQGRFPFDELITTYPFDEINTALDDVHDAKVTKAVLTFPTPP</sequence>
<dbReference type="KEGG" id="psim:KR76_25760"/>
<dbReference type="InterPro" id="IPR011032">
    <property type="entry name" value="GroES-like_sf"/>
</dbReference>
<accession>A0A0C5WZQ9</accession>
<dbReference type="Proteomes" id="UP000030300">
    <property type="component" value="Chromosome"/>
</dbReference>
<dbReference type="HOGENOM" id="CLU_176194_0_0_11"/>
<evidence type="ECO:0000313" key="1">
    <source>
        <dbReference type="EMBL" id="AJR18813.1"/>
    </source>
</evidence>
<name>A0A0C5WZQ9_NOCSI</name>
<dbReference type="Gene3D" id="3.90.180.10">
    <property type="entry name" value="Medium-chain alcohol dehydrogenases, catalytic domain"/>
    <property type="match status" value="1"/>
</dbReference>
<dbReference type="AlphaFoldDB" id="A0A0C5WZQ9"/>
<reference evidence="1" key="1">
    <citation type="journal article" date="2015" name="Genome Announc.">
        <title>Complete Genome Sequence of Steroid-Transforming Nocardioides simplex VKM Ac-2033D.</title>
        <authorList>
            <person name="Shtratnikova V.Y."/>
            <person name="Schelkunov M.I."/>
            <person name="Pekov Y.A."/>
            <person name="Fokina V.V."/>
            <person name="Logacheva M.D."/>
            <person name="Sokolov S.L."/>
            <person name="Bragin E.Y."/>
            <person name="Ashapkin V.V."/>
            <person name="Donova M.V."/>
        </authorList>
    </citation>
    <scope>NUCLEOTIDE SEQUENCE [LARGE SCALE GENOMIC DNA]</scope>
    <source>
        <strain evidence="1">VKM Ac-2033D</strain>
    </source>
</reference>
<protein>
    <recommendedName>
        <fullName evidence="3">Alcohol dehydrogenase</fullName>
    </recommendedName>
</protein>
<evidence type="ECO:0008006" key="3">
    <source>
        <dbReference type="Google" id="ProtNLM"/>
    </source>
</evidence>
<dbReference type="SUPFAM" id="SSF50129">
    <property type="entry name" value="GroES-like"/>
    <property type="match status" value="1"/>
</dbReference>
<proteinExistence type="predicted"/>